<evidence type="ECO:0000313" key="1">
    <source>
        <dbReference type="EMBL" id="KAF4682538.1"/>
    </source>
</evidence>
<name>A0A7J6NF57_PEROL</name>
<accession>A0A7J6NF57</accession>
<organism evidence="1 2">
    <name type="scientific">Perkinsus olseni</name>
    <name type="common">Perkinsus atlanticus</name>
    <dbReference type="NCBI Taxonomy" id="32597"/>
    <lineage>
        <taxon>Eukaryota</taxon>
        <taxon>Sar</taxon>
        <taxon>Alveolata</taxon>
        <taxon>Perkinsozoa</taxon>
        <taxon>Perkinsea</taxon>
        <taxon>Perkinsida</taxon>
        <taxon>Perkinsidae</taxon>
        <taxon>Perkinsus</taxon>
    </lineage>
</organism>
<dbReference type="AlphaFoldDB" id="A0A7J6NF57"/>
<reference evidence="1 2" key="1">
    <citation type="submission" date="2020-04" db="EMBL/GenBank/DDBJ databases">
        <title>Perkinsus olseni comparative genomics.</title>
        <authorList>
            <person name="Bogema D.R."/>
        </authorList>
    </citation>
    <scope>NUCLEOTIDE SEQUENCE [LARGE SCALE GENOMIC DNA]</scope>
    <source>
        <strain evidence="1">00978-12</strain>
    </source>
</reference>
<comment type="caution">
    <text evidence="1">The sequence shown here is derived from an EMBL/GenBank/DDBJ whole genome shotgun (WGS) entry which is preliminary data.</text>
</comment>
<protein>
    <recommendedName>
        <fullName evidence="3">UBA domain-containing protein</fullName>
    </recommendedName>
</protein>
<dbReference type="SUPFAM" id="SSF46934">
    <property type="entry name" value="UBA-like"/>
    <property type="match status" value="1"/>
</dbReference>
<dbReference type="EMBL" id="JABANP010000424">
    <property type="protein sequence ID" value="KAF4682538.1"/>
    <property type="molecule type" value="Genomic_DNA"/>
</dbReference>
<gene>
    <name evidence="1" type="ORF">FOZ60_010423</name>
</gene>
<dbReference type="InterPro" id="IPR009060">
    <property type="entry name" value="UBA-like_sf"/>
</dbReference>
<evidence type="ECO:0000313" key="2">
    <source>
        <dbReference type="Proteomes" id="UP000541610"/>
    </source>
</evidence>
<dbReference type="Proteomes" id="UP000541610">
    <property type="component" value="Unassembled WGS sequence"/>
</dbReference>
<sequence length="111" mass="12436">MSRPFTDDDIKAVRDLCPIGSDSDVELALWRANGDRNVAVNMLLSQQPRPAGNAPEYPRSPQVAAPTVAFAVSFLMWTTPPRTIAQPPGLLFGRQTRLILCSFMYFRAHYR</sequence>
<proteinExistence type="predicted"/>
<evidence type="ECO:0008006" key="3">
    <source>
        <dbReference type="Google" id="ProtNLM"/>
    </source>
</evidence>